<dbReference type="GO" id="GO:0004731">
    <property type="term" value="F:purine-nucleoside phosphorylase activity"/>
    <property type="evidence" value="ECO:0007669"/>
    <property type="project" value="TreeGrafter"/>
</dbReference>
<organism evidence="5 6">
    <name type="scientific">Prevotella pectinovora</name>
    <dbReference type="NCBI Taxonomy" id="1602169"/>
    <lineage>
        <taxon>Bacteria</taxon>
        <taxon>Pseudomonadati</taxon>
        <taxon>Bacteroidota</taxon>
        <taxon>Bacteroidia</taxon>
        <taxon>Bacteroidales</taxon>
        <taxon>Prevotellaceae</taxon>
        <taxon>Prevotella</taxon>
    </lineage>
</organism>
<proteinExistence type="predicted"/>
<dbReference type="Pfam" id="PF01048">
    <property type="entry name" value="PNP_UDP_1"/>
    <property type="match status" value="1"/>
</dbReference>
<dbReference type="RefSeq" id="WP_042520252.1">
    <property type="nucleotide sequence ID" value="NZ_JXQH01000050.1"/>
</dbReference>
<dbReference type="PANTHER" id="PTHR43691:SF11">
    <property type="entry name" value="FI09636P-RELATED"/>
    <property type="match status" value="1"/>
</dbReference>
<keyword evidence="6" id="KW-1185">Reference proteome</keyword>
<dbReference type="SUPFAM" id="SSF53167">
    <property type="entry name" value="Purine and uridine phosphorylases"/>
    <property type="match status" value="1"/>
</dbReference>
<gene>
    <name evidence="5" type="ORF">ST44_12735</name>
</gene>
<dbReference type="Gene3D" id="3.40.50.1580">
    <property type="entry name" value="Nucleoside phosphorylase domain"/>
    <property type="match status" value="1"/>
</dbReference>
<dbReference type="GO" id="GO:0006152">
    <property type="term" value="P:purine nucleoside catabolic process"/>
    <property type="evidence" value="ECO:0007669"/>
    <property type="project" value="TreeGrafter"/>
</dbReference>
<reference evidence="5 6" key="1">
    <citation type="submission" date="2015-01" db="EMBL/GenBank/DDBJ databases">
        <title>Comparative genomics of non-oral Prevotella species.</title>
        <authorList>
            <person name="Accetto T."/>
            <person name="Nograsek B."/>
            <person name="Avgustin G."/>
        </authorList>
    </citation>
    <scope>NUCLEOTIDE SEQUENCE [LARGE SCALE GENOMIC DNA]</scope>
    <source>
        <strain evidence="5 6">P5-119</strain>
    </source>
</reference>
<dbReference type="OrthoDB" id="7945729at2"/>
<dbReference type="GO" id="GO:0004850">
    <property type="term" value="F:uridine phosphorylase activity"/>
    <property type="evidence" value="ECO:0007669"/>
    <property type="project" value="UniProtKB-EC"/>
</dbReference>
<sequence length="249" mass="27843">MITDSYDIETEPMINLFDFYGRRGDFADICLIIFSKEIHRHLLDSYESEIIATMPACNGDTHIYKTTYKGVTITFYLSGIGSAVASSQCHLASWLTGASKFIMFGSCGSLDRTTTQGRFIIPTQSYRGDGCSYYFAAPSDYIDIAASKELSIIFDKLSVPYITGKIWTTDSMIRETKGLVRKRKEEGCIAVEMELAGVQSVCDFYNLKLYAFFETGDILDTNGYEAKGLNNANHSLNKLYIALETATYI</sequence>
<dbReference type="InterPro" id="IPR035994">
    <property type="entry name" value="Nucleoside_phosphorylase_sf"/>
</dbReference>
<dbReference type="CDD" id="cd09007">
    <property type="entry name" value="NP-I_spr0068"/>
    <property type="match status" value="1"/>
</dbReference>
<evidence type="ECO:0000313" key="5">
    <source>
        <dbReference type="EMBL" id="KIP59923.1"/>
    </source>
</evidence>
<dbReference type="Proteomes" id="UP000032046">
    <property type="component" value="Unassembled WGS sequence"/>
</dbReference>
<feature type="domain" description="Nucleoside phosphorylase" evidence="4">
    <location>
        <begin position="58"/>
        <end position="218"/>
    </location>
</feature>
<dbReference type="EMBL" id="JXQK01000089">
    <property type="protein sequence ID" value="KIP59923.1"/>
    <property type="molecule type" value="Genomic_DNA"/>
</dbReference>
<dbReference type="GO" id="GO:0005829">
    <property type="term" value="C:cytosol"/>
    <property type="evidence" value="ECO:0007669"/>
    <property type="project" value="TreeGrafter"/>
</dbReference>
<evidence type="ECO:0000259" key="4">
    <source>
        <dbReference type="Pfam" id="PF01048"/>
    </source>
</evidence>
<comment type="catalytic activity">
    <reaction evidence="3">
        <text>uridine + phosphate = alpha-D-ribose 1-phosphate + uracil</text>
        <dbReference type="Rhea" id="RHEA:24388"/>
        <dbReference type="ChEBI" id="CHEBI:16704"/>
        <dbReference type="ChEBI" id="CHEBI:17568"/>
        <dbReference type="ChEBI" id="CHEBI:43474"/>
        <dbReference type="ChEBI" id="CHEBI:57720"/>
        <dbReference type="EC" id="2.4.2.3"/>
    </reaction>
</comment>
<evidence type="ECO:0000313" key="6">
    <source>
        <dbReference type="Proteomes" id="UP000032046"/>
    </source>
</evidence>
<evidence type="ECO:0000256" key="2">
    <source>
        <dbReference type="ARBA" id="ARBA00021980"/>
    </source>
</evidence>
<dbReference type="AlphaFoldDB" id="A0A0D0I2S1"/>
<dbReference type="STRING" id="1602171.ST44_12735"/>
<dbReference type="EC" id="2.4.2.3" evidence="1"/>
<comment type="caution">
    <text evidence="5">The sequence shown here is derived from an EMBL/GenBank/DDBJ whole genome shotgun (WGS) entry which is preliminary data.</text>
</comment>
<dbReference type="InterPro" id="IPR000845">
    <property type="entry name" value="Nucleoside_phosphorylase_d"/>
</dbReference>
<evidence type="ECO:0000256" key="1">
    <source>
        <dbReference type="ARBA" id="ARBA00011888"/>
    </source>
</evidence>
<evidence type="ECO:0000256" key="3">
    <source>
        <dbReference type="ARBA" id="ARBA00048447"/>
    </source>
</evidence>
<name>A0A0D0I2S1_9BACT</name>
<protein>
    <recommendedName>
        <fullName evidence="2">Uridine phosphorylase</fullName>
        <ecNumber evidence="1">2.4.2.3</ecNumber>
    </recommendedName>
</protein>
<dbReference type="PANTHER" id="PTHR43691">
    <property type="entry name" value="URIDINE PHOSPHORYLASE"/>
    <property type="match status" value="1"/>
</dbReference>
<accession>A0A0D0I2S1</accession>